<organism evidence="1 2">
    <name type="scientific">Actinobacillus delphinicola</name>
    <dbReference type="NCBI Taxonomy" id="51161"/>
    <lineage>
        <taxon>Bacteria</taxon>
        <taxon>Pseudomonadati</taxon>
        <taxon>Pseudomonadota</taxon>
        <taxon>Gammaproteobacteria</taxon>
        <taxon>Pasteurellales</taxon>
        <taxon>Pasteurellaceae</taxon>
        <taxon>Actinobacillus</taxon>
    </lineage>
</organism>
<dbReference type="Gene3D" id="3.30.470.10">
    <property type="match status" value="1"/>
</dbReference>
<dbReference type="RefSeq" id="WP_126600044.1">
    <property type="nucleotide sequence ID" value="NZ_LR134510.1"/>
</dbReference>
<dbReference type="InterPro" id="IPR036038">
    <property type="entry name" value="Aminotransferase-like"/>
</dbReference>
<dbReference type="Pfam" id="PF01063">
    <property type="entry name" value="Aminotran_4"/>
    <property type="match status" value="1"/>
</dbReference>
<dbReference type="OrthoDB" id="1148709at2"/>
<dbReference type="GO" id="GO:0008483">
    <property type="term" value="F:transaminase activity"/>
    <property type="evidence" value="ECO:0007669"/>
    <property type="project" value="UniProtKB-KW"/>
</dbReference>
<gene>
    <name evidence="1" type="ORF">NCTC12871_01297</name>
</gene>
<dbReference type="SUPFAM" id="SSF56752">
    <property type="entry name" value="D-aminoacid aminotransferase-like PLP-dependent enzymes"/>
    <property type="match status" value="1"/>
</dbReference>
<dbReference type="GO" id="GO:0016829">
    <property type="term" value="F:lyase activity"/>
    <property type="evidence" value="ECO:0007669"/>
    <property type="project" value="UniProtKB-KW"/>
</dbReference>
<keyword evidence="2" id="KW-1185">Reference proteome</keyword>
<protein>
    <submittedName>
        <fullName evidence="1">Branched-chain amino acid aminotransferase/4-amino-4-deoxychorismate lyase</fullName>
    </submittedName>
</protein>
<dbReference type="Gene3D" id="3.20.10.10">
    <property type="entry name" value="D-amino Acid Aminotransferase, subunit A, domain 2"/>
    <property type="match status" value="1"/>
</dbReference>
<dbReference type="EMBL" id="LR134510">
    <property type="protein sequence ID" value="VEJ09810.1"/>
    <property type="molecule type" value="Genomic_DNA"/>
</dbReference>
<sequence length="194" mass="23032">MIFPLFETFRYENGQLYHLDFHQERYQRSIREFFGKHIHAPIFEEIFMQFGQYQRLPETGLYRLRLAYNLTKFDLQIFPYERKVYRAFKPIVCDDIDYHLKFTDRHHLQKLLPPIGEADEVIIIKNGSVTDCTIGNLVFRSGDSWFTPNTPLLAGTQRAYLLATQQIQSVSIRQNDLNQFEEVRLINALNPLNL</sequence>
<name>A0A448TV61_9PAST</name>
<proteinExistence type="predicted"/>
<evidence type="ECO:0000313" key="2">
    <source>
        <dbReference type="Proteomes" id="UP000279799"/>
    </source>
</evidence>
<keyword evidence="1" id="KW-0456">Lyase</keyword>
<dbReference type="AlphaFoldDB" id="A0A448TV61"/>
<keyword evidence="1" id="KW-0032">Aminotransferase</keyword>
<dbReference type="InterPro" id="IPR043132">
    <property type="entry name" value="BCAT-like_C"/>
</dbReference>
<accession>A0A448TV61</accession>
<keyword evidence="1" id="KW-0808">Transferase</keyword>
<evidence type="ECO:0000313" key="1">
    <source>
        <dbReference type="EMBL" id="VEJ09810.1"/>
    </source>
</evidence>
<dbReference type="InterPro" id="IPR001544">
    <property type="entry name" value="Aminotrans_IV"/>
</dbReference>
<reference evidence="1 2" key="1">
    <citation type="submission" date="2018-12" db="EMBL/GenBank/DDBJ databases">
        <authorList>
            <consortium name="Pathogen Informatics"/>
        </authorList>
    </citation>
    <scope>NUCLEOTIDE SEQUENCE [LARGE SCALE GENOMIC DNA]</scope>
    <source>
        <strain evidence="1 2">NCTC12871</strain>
    </source>
</reference>
<dbReference type="InterPro" id="IPR043131">
    <property type="entry name" value="BCAT-like_N"/>
</dbReference>
<dbReference type="KEGG" id="adp:NCTC12871_01297"/>
<dbReference type="Proteomes" id="UP000279799">
    <property type="component" value="Chromosome"/>
</dbReference>